<accession>A0A846YTU4</accession>
<dbReference type="Proteomes" id="UP000579250">
    <property type="component" value="Unassembled WGS sequence"/>
</dbReference>
<name>A0A846YTU4_9ACTN</name>
<dbReference type="AlphaFoldDB" id="A0A846YTU4"/>
<evidence type="ECO:0000313" key="5">
    <source>
        <dbReference type="Proteomes" id="UP000579250"/>
    </source>
</evidence>
<dbReference type="Gene3D" id="3.40.50.150">
    <property type="entry name" value="Vaccinia Virus protein VP39"/>
    <property type="match status" value="1"/>
</dbReference>
<comment type="caution">
    <text evidence="4">The sequence shown here is derived from an EMBL/GenBank/DDBJ whole genome shotgun (WGS) entry which is preliminary data.</text>
</comment>
<evidence type="ECO:0000256" key="1">
    <source>
        <dbReference type="ARBA" id="ARBA00022603"/>
    </source>
</evidence>
<protein>
    <submittedName>
        <fullName evidence="4">DNA cytosine methyltransferase</fullName>
    </submittedName>
</protein>
<keyword evidence="2 4" id="KW-0808">Transferase</keyword>
<dbReference type="InterPro" id="IPR001525">
    <property type="entry name" value="C5_MeTfrase"/>
</dbReference>
<proteinExistence type="predicted"/>
<dbReference type="InterPro" id="IPR029063">
    <property type="entry name" value="SAM-dependent_MTases_sf"/>
</dbReference>
<keyword evidence="1 4" id="KW-0489">Methyltransferase</keyword>
<evidence type="ECO:0000313" key="4">
    <source>
        <dbReference type="EMBL" id="NKZ03157.1"/>
    </source>
</evidence>
<organism evidence="4 5">
    <name type="scientific">Actinomadura latina</name>
    <dbReference type="NCBI Taxonomy" id="163603"/>
    <lineage>
        <taxon>Bacteria</taxon>
        <taxon>Bacillati</taxon>
        <taxon>Actinomycetota</taxon>
        <taxon>Actinomycetes</taxon>
        <taxon>Streptosporangiales</taxon>
        <taxon>Thermomonosporaceae</taxon>
        <taxon>Actinomadura</taxon>
    </lineage>
</organism>
<dbReference type="GO" id="GO:0032259">
    <property type="term" value="P:methylation"/>
    <property type="evidence" value="ECO:0007669"/>
    <property type="project" value="UniProtKB-KW"/>
</dbReference>
<dbReference type="GO" id="GO:0009307">
    <property type="term" value="P:DNA restriction-modification system"/>
    <property type="evidence" value="ECO:0007669"/>
    <property type="project" value="UniProtKB-KW"/>
</dbReference>
<sequence length="142" mass="15450">MQSDIKVLVEAGDTPEPPRDVALTWVSFPCTDLSLVGGRKGLPGEHSSTFYDLMKIRTDLGQHQPPVVALENVNGFATSHDSKDREAAVQVLNGLSCPVNILSLDARSVAPQLRRPGTSRANKPCSHGHWRRRLCERDGLAG</sequence>
<gene>
    <name evidence="4" type="ORF">HGB48_05250</name>
</gene>
<dbReference type="EMBL" id="JAAXPI010000004">
    <property type="protein sequence ID" value="NKZ03157.1"/>
    <property type="molecule type" value="Genomic_DNA"/>
</dbReference>
<keyword evidence="3" id="KW-0680">Restriction system</keyword>
<reference evidence="4 5" key="1">
    <citation type="submission" date="2020-04" db="EMBL/GenBank/DDBJ databases">
        <title>MicrobeNet Type strains.</title>
        <authorList>
            <person name="Nicholson A.C."/>
        </authorList>
    </citation>
    <scope>NUCLEOTIDE SEQUENCE [LARGE SCALE GENOMIC DNA]</scope>
    <source>
        <strain evidence="4 5">ATCC BAA-277</strain>
    </source>
</reference>
<evidence type="ECO:0000256" key="3">
    <source>
        <dbReference type="ARBA" id="ARBA00022747"/>
    </source>
</evidence>
<dbReference type="GO" id="GO:0008168">
    <property type="term" value="F:methyltransferase activity"/>
    <property type="evidence" value="ECO:0007669"/>
    <property type="project" value="UniProtKB-KW"/>
</dbReference>
<dbReference type="Pfam" id="PF00145">
    <property type="entry name" value="DNA_methylase"/>
    <property type="match status" value="1"/>
</dbReference>
<evidence type="ECO:0000256" key="2">
    <source>
        <dbReference type="ARBA" id="ARBA00022679"/>
    </source>
</evidence>
<keyword evidence="5" id="KW-1185">Reference proteome</keyword>
<dbReference type="SUPFAM" id="SSF53335">
    <property type="entry name" value="S-adenosyl-L-methionine-dependent methyltransferases"/>
    <property type="match status" value="1"/>
</dbReference>